<evidence type="ECO:0000313" key="1">
    <source>
        <dbReference type="EMBL" id="SEA62736.1"/>
    </source>
</evidence>
<reference evidence="1 2" key="1">
    <citation type="submission" date="2016-10" db="EMBL/GenBank/DDBJ databases">
        <authorList>
            <person name="de Groot N.N."/>
        </authorList>
    </citation>
    <scope>NUCLEOTIDE SEQUENCE [LARGE SCALE GENOMIC DNA]</scope>
    <source>
        <strain evidence="1 2">Vu-144</strain>
    </source>
</reference>
<keyword evidence="2" id="KW-1185">Reference proteome</keyword>
<proteinExistence type="predicted"/>
<dbReference type="EMBL" id="FNQY01000035">
    <property type="protein sequence ID" value="SEA62736.1"/>
    <property type="molecule type" value="Genomic_DNA"/>
</dbReference>
<accession>A0A1H4CQR3</accession>
<name>A0A1H4CQR3_9BACT</name>
<dbReference type="AlphaFoldDB" id="A0A1H4CQR3"/>
<protein>
    <submittedName>
        <fullName evidence="1">Uncharacterized protein</fullName>
    </submittedName>
</protein>
<sequence length="37" mass="4097">MITNQSFSILIWTKKGTIIKDILYVNSGNGLCAIIVK</sequence>
<dbReference type="STRING" id="551991.SAMN05192529_1355"/>
<evidence type="ECO:0000313" key="2">
    <source>
        <dbReference type="Proteomes" id="UP000199041"/>
    </source>
</evidence>
<dbReference type="Proteomes" id="UP000199041">
    <property type="component" value="Unassembled WGS sequence"/>
</dbReference>
<organism evidence="1 2">
    <name type="scientific">Arachidicoccus rhizosphaerae</name>
    <dbReference type="NCBI Taxonomy" id="551991"/>
    <lineage>
        <taxon>Bacteria</taxon>
        <taxon>Pseudomonadati</taxon>
        <taxon>Bacteroidota</taxon>
        <taxon>Chitinophagia</taxon>
        <taxon>Chitinophagales</taxon>
        <taxon>Chitinophagaceae</taxon>
        <taxon>Arachidicoccus</taxon>
    </lineage>
</organism>
<gene>
    <name evidence="1" type="ORF">SAMN05192529_1355</name>
</gene>